<evidence type="ECO:0000256" key="1">
    <source>
        <dbReference type="ARBA" id="ARBA00022729"/>
    </source>
</evidence>
<comment type="function">
    <text evidence="4">Part of the outer membrane protein assembly complex, which is involved in assembly and insertion of beta-barrel proteins into the outer membrane.</text>
</comment>
<sequence>MRQSLFPSPSFFSVASIRLCYPLHFLSYPTASRFSRVSPRAIGPWLMIMTMMALVVSLSGCGNWNFMKKKETKTPATALVAFKPEVRLEKLWRENVGDNNDDPYVRLFPVVRDNRLFVADMEGNVRAYDARTGDALWKTDLKLPIRGGPGLGGNIVLVGTNDGEVVALSQEDGRLLWKARVSSEVLAMPRERYGIVVVRTVDGKLFGLDAEDGKQRWVYERSVPVLSLRGTSAPVFSRNVVAAGFDGGQLVAILLKEGIPVWETRIALPRGRFEIERMVDIDGELMVAGPIIYVVTFRGHVAAVDIRSGGTFWRREMSSHAGLGILGMSLYITDDKSHLWALDRRSGEPLWQKTELAHRELTAPVGFSPVGFGDYVAVGDSEGYLHLLDAGDGRMVGRIRADKDGITSPPIVGGETDDILYVYGRGGTLTAFRIRE</sequence>
<evidence type="ECO:0000313" key="8">
    <source>
        <dbReference type="EMBL" id="VFK32628.1"/>
    </source>
</evidence>
<evidence type="ECO:0000313" key="9">
    <source>
        <dbReference type="EMBL" id="VFK76005.1"/>
    </source>
</evidence>
<dbReference type="SUPFAM" id="SSF50998">
    <property type="entry name" value="Quinoprotein alcohol dehydrogenase-like"/>
    <property type="match status" value="1"/>
</dbReference>
<evidence type="ECO:0000256" key="5">
    <source>
        <dbReference type="SAM" id="Phobius"/>
    </source>
</evidence>
<evidence type="ECO:0000313" key="7">
    <source>
        <dbReference type="EMBL" id="VFK22234.1"/>
    </source>
</evidence>
<dbReference type="Gene3D" id="2.130.10.10">
    <property type="entry name" value="YVTN repeat-like/Quinoprotein amine dehydrogenase"/>
    <property type="match status" value="1"/>
</dbReference>
<dbReference type="InterPro" id="IPR002372">
    <property type="entry name" value="PQQ_rpt_dom"/>
</dbReference>
<organism evidence="7">
    <name type="scientific">Candidatus Kentrum sp. MB</name>
    <dbReference type="NCBI Taxonomy" id="2138164"/>
    <lineage>
        <taxon>Bacteria</taxon>
        <taxon>Pseudomonadati</taxon>
        <taxon>Pseudomonadota</taxon>
        <taxon>Gammaproteobacteria</taxon>
        <taxon>Candidatus Kentrum</taxon>
    </lineage>
</organism>
<keyword evidence="5" id="KW-1133">Transmembrane helix</keyword>
<dbReference type="InterPro" id="IPR015943">
    <property type="entry name" value="WD40/YVTN_repeat-like_dom_sf"/>
</dbReference>
<evidence type="ECO:0000259" key="6">
    <source>
        <dbReference type="Pfam" id="PF13360"/>
    </source>
</evidence>
<name>A0A450WYW1_9GAMM</name>
<evidence type="ECO:0000256" key="2">
    <source>
        <dbReference type="ARBA" id="ARBA00023136"/>
    </source>
</evidence>
<reference evidence="7" key="1">
    <citation type="submission" date="2019-02" db="EMBL/GenBank/DDBJ databases">
        <authorList>
            <person name="Gruber-Vodicka R. H."/>
            <person name="Seah K. B. B."/>
        </authorList>
    </citation>
    <scope>NUCLEOTIDE SEQUENCE</scope>
    <source>
        <strain evidence="7">BECK_BZ197</strain>
        <strain evidence="9">BECK_BZ198</strain>
        <strain evidence="8">BECK_BZ199</strain>
    </source>
</reference>
<dbReference type="AlphaFoldDB" id="A0A450WYW1"/>
<evidence type="ECO:0000256" key="4">
    <source>
        <dbReference type="HAMAP-Rule" id="MF_00923"/>
    </source>
</evidence>
<dbReference type="InterPro" id="IPR017687">
    <property type="entry name" value="BamB"/>
</dbReference>
<dbReference type="HAMAP" id="MF_00923">
    <property type="entry name" value="OM_assembly_BamB"/>
    <property type="match status" value="1"/>
</dbReference>
<protein>
    <recommendedName>
        <fullName evidence="4">Outer membrane protein assembly factor BamB</fullName>
    </recommendedName>
</protein>
<feature type="transmembrane region" description="Helical" evidence="5">
    <location>
        <begin position="44"/>
        <end position="66"/>
    </location>
</feature>
<dbReference type="InterPro" id="IPR011047">
    <property type="entry name" value="Quinoprotein_ADH-like_sf"/>
</dbReference>
<feature type="domain" description="Pyrrolo-quinoline quinone repeat" evidence="6">
    <location>
        <begin position="122"/>
        <end position="352"/>
    </location>
</feature>
<dbReference type="NCBIfam" id="TIGR03300">
    <property type="entry name" value="assembly_YfgL"/>
    <property type="match status" value="1"/>
</dbReference>
<dbReference type="EMBL" id="CAADGH010000038">
    <property type="protein sequence ID" value="VFK76005.1"/>
    <property type="molecule type" value="Genomic_DNA"/>
</dbReference>
<dbReference type="Pfam" id="PF13360">
    <property type="entry name" value="PQQ_2"/>
    <property type="match status" value="1"/>
</dbReference>
<dbReference type="SMART" id="SM00564">
    <property type="entry name" value="PQQ"/>
    <property type="match status" value="7"/>
</dbReference>
<proteinExistence type="inferred from homology"/>
<keyword evidence="3 4" id="KW-0998">Cell outer membrane</keyword>
<keyword evidence="1 4" id="KW-0732">Signal</keyword>
<keyword evidence="2 4" id="KW-0472">Membrane</keyword>
<dbReference type="InterPro" id="IPR018391">
    <property type="entry name" value="PQQ_b-propeller_rpt"/>
</dbReference>
<comment type="subcellular location">
    <subcellularLocation>
        <location evidence="4">Cell outer membrane</location>
    </subcellularLocation>
</comment>
<dbReference type="EMBL" id="CAADFO010000001">
    <property type="protein sequence ID" value="VFK22234.1"/>
    <property type="molecule type" value="Genomic_DNA"/>
</dbReference>
<dbReference type="PANTHER" id="PTHR34512:SF30">
    <property type="entry name" value="OUTER MEMBRANE PROTEIN ASSEMBLY FACTOR BAMB"/>
    <property type="match status" value="1"/>
</dbReference>
<dbReference type="GO" id="GO:0043165">
    <property type="term" value="P:Gram-negative-bacterium-type cell outer membrane assembly"/>
    <property type="evidence" value="ECO:0007669"/>
    <property type="project" value="UniProtKB-UniRule"/>
</dbReference>
<dbReference type="PANTHER" id="PTHR34512">
    <property type="entry name" value="CELL SURFACE PROTEIN"/>
    <property type="match status" value="1"/>
</dbReference>
<comment type="similarity">
    <text evidence="4">Belongs to the BamB family.</text>
</comment>
<dbReference type="EMBL" id="CAADFQ010000035">
    <property type="protein sequence ID" value="VFK32628.1"/>
    <property type="molecule type" value="Genomic_DNA"/>
</dbReference>
<accession>A0A450WYW1</accession>
<gene>
    <name evidence="4" type="primary">bamB</name>
    <name evidence="7" type="ORF">BECKMB1821G_GA0114241_1001105</name>
    <name evidence="9" type="ORF">BECKMB1821H_GA0114242_103824</name>
    <name evidence="8" type="ORF">BECKMB1821I_GA0114274_103525</name>
</gene>
<dbReference type="GO" id="GO:0009279">
    <property type="term" value="C:cell outer membrane"/>
    <property type="evidence" value="ECO:0007669"/>
    <property type="project" value="UniProtKB-SubCell"/>
</dbReference>
<dbReference type="GO" id="GO:0051205">
    <property type="term" value="P:protein insertion into membrane"/>
    <property type="evidence" value="ECO:0007669"/>
    <property type="project" value="UniProtKB-UniRule"/>
</dbReference>
<keyword evidence="5" id="KW-0812">Transmembrane</keyword>
<comment type="subunit">
    <text evidence="4">Part of the Bam complex.</text>
</comment>
<evidence type="ECO:0000256" key="3">
    <source>
        <dbReference type="ARBA" id="ARBA00023237"/>
    </source>
</evidence>